<gene>
    <name evidence="3" type="ORF">J0B03_01070</name>
</gene>
<protein>
    <submittedName>
        <fullName evidence="3">YifB family Mg chelatase-like AAA ATPase</fullName>
    </submittedName>
</protein>
<dbReference type="EMBL" id="CP071444">
    <property type="protein sequence ID" value="QSX08713.1"/>
    <property type="molecule type" value="Genomic_DNA"/>
</dbReference>
<proteinExistence type="inferred from homology"/>
<evidence type="ECO:0000313" key="3">
    <source>
        <dbReference type="EMBL" id="QSX08713.1"/>
    </source>
</evidence>
<dbReference type="InterPro" id="IPR045006">
    <property type="entry name" value="CHLI-like"/>
</dbReference>
<dbReference type="Gene3D" id="3.30.230.10">
    <property type="match status" value="1"/>
</dbReference>
<dbReference type="Pfam" id="PF13335">
    <property type="entry name" value="Mg_chelatase_C"/>
    <property type="match status" value="1"/>
</dbReference>
<dbReference type="InterPro" id="IPR000523">
    <property type="entry name" value="Mg_chelatse_chII-like_cat_dom"/>
</dbReference>
<dbReference type="NCBIfam" id="TIGR00368">
    <property type="entry name" value="YifB family Mg chelatase-like AAA ATPase"/>
    <property type="match status" value="1"/>
</dbReference>
<dbReference type="Gene3D" id="3.40.50.300">
    <property type="entry name" value="P-loop containing nucleotide triphosphate hydrolases"/>
    <property type="match status" value="1"/>
</dbReference>
<dbReference type="Proteomes" id="UP000663499">
    <property type="component" value="Chromosome"/>
</dbReference>
<organism evidence="3 4">
    <name type="scientific">Alkalibacter rhizosphaerae</name>
    <dbReference type="NCBI Taxonomy" id="2815577"/>
    <lineage>
        <taxon>Bacteria</taxon>
        <taxon>Bacillati</taxon>
        <taxon>Bacillota</taxon>
        <taxon>Clostridia</taxon>
        <taxon>Eubacteriales</taxon>
        <taxon>Eubacteriaceae</taxon>
        <taxon>Alkalibacter</taxon>
    </lineage>
</organism>
<dbReference type="InterPro" id="IPR003593">
    <property type="entry name" value="AAA+_ATPase"/>
</dbReference>
<dbReference type="InterPro" id="IPR027417">
    <property type="entry name" value="P-loop_NTPase"/>
</dbReference>
<dbReference type="PANTHER" id="PTHR32039">
    <property type="entry name" value="MAGNESIUM-CHELATASE SUBUNIT CHLI"/>
    <property type="match status" value="1"/>
</dbReference>
<dbReference type="InterPro" id="IPR025158">
    <property type="entry name" value="Mg_chelat-rel_C"/>
</dbReference>
<feature type="domain" description="AAA+ ATPase" evidence="2">
    <location>
        <begin position="214"/>
        <end position="396"/>
    </location>
</feature>
<evidence type="ECO:0000313" key="4">
    <source>
        <dbReference type="Proteomes" id="UP000663499"/>
    </source>
</evidence>
<dbReference type="SUPFAM" id="SSF54211">
    <property type="entry name" value="Ribosomal protein S5 domain 2-like"/>
    <property type="match status" value="1"/>
</dbReference>
<dbReference type="InterPro" id="IPR020568">
    <property type="entry name" value="Ribosomal_Su5_D2-typ_SF"/>
</dbReference>
<sequence>MLTTVYSSCIKGVQGHPVQVEVDVTNGLPTFALVGLPDAAVKESKDRVYSAIKNVGYPFPMQRITINLAPADIKKEGPIYDLPIALGLLQSCKLLVPTFDLKKHMFIGELSLSGNIGAVRGILPMVLCARDQGFSHIVVPRENASEASMVKGIKVLAMAHLSEVADYLLGSFHPIPVSDTGRILLNRQPDPSGDFADVQGHHQVKRGLEVAAAGFHNVLMIGPPGSGKTMLAKQFPTILPPLTMEEALEVTKLHSIAGALPLGTLMTQRPFRSPHHTITKSGLAGGGAVPRPGEITLAHLGVLFLDEMSEFNRACLEILRQPLEDKCIHLTRGNIQTTFPSFFLLIGSINPCPCGYFGDEIHPCTCTDRQRHQYRQKISGPLLDRMDIQMEVRSMDYEDMVQKKSVPDSSTIRKKVEVARQIQLDRFSKESYGYNALIPAGDIDRFCSASPSATHLLEIAFRRFKMSGRSYHRLLRMARTIADLDGSHRIEEGHMAQSLQYRRMDRELL</sequence>
<dbReference type="PANTHER" id="PTHR32039:SF7">
    <property type="entry name" value="COMPETENCE PROTEIN COMM"/>
    <property type="match status" value="1"/>
</dbReference>
<dbReference type="SMART" id="SM00382">
    <property type="entry name" value="AAA"/>
    <property type="match status" value="1"/>
</dbReference>
<dbReference type="InterPro" id="IPR004482">
    <property type="entry name" value="Mg_chelat-rel"/>
</dbReference>
<dbReference type="InterPro" id="IPR014721">
    <property type="entry name" value="Ribsml_uS5_D2-typ_fold_subgr"/>
</dbReference>
<keyword evidence="4" id="KW-1185">Reference proteome</keyword>
<comment type="similarity">
    <text evidence="1">Belongs to the Mg-chelatase subunits D/I family. ComM subfamily.</text>
</comment>
<dbReference type="GO" id="GO:0005524">
    <property type="term" value="F:ATP binding"/>
    <property type="evidence" value="ECO:0007669"/>
    <property type="project" value="InterPro"/>
</dbReference>
<dbReference type="Pfam" id="PF01078">
    <property type="entry name" value="Mg_chelatase"/>
    <property type="match status" value="1"/>
</dbReference>
<accession>A0A974XF73</accession>
<reference evidence="3" key="1">
    <citation type="submission" date="2021-03" db="EMBL/GenBank/DDBJ databases">
        <title>Alkalibacter marinus sp. nov., isolated from tidal flat sediment.</title>
        <authorList>
            <person name="Namirimu T."/>
            <person name="Yang J.-A."/>
            <person name="Yang S.-H."/>
            <person name="Kim Y.-J."/>
            <person name="Kwon K.K."/>
        </authorList>
    </citation>
    <scope>NUCLEOTIDE SEQUENCE</scope>
    <source>
        <strain evidence="3">ES005</strain>
    </source>
</reference>
<dbReference type="RefSeq" id="WP_207300054.1">
    <property type="nucleotide sequence ID" value="NZ_CP071444.1"/>
</dbReference>
<dbReference type="SUPFAM" id="SSF52540">
    <property type="entry name" value="P-loop containing nucleoside triphosphate hydrolases"/>
    <property type="match status" value="1"/>
</dbReference>
<evidence type="ECO:0000256" key="1">
    <source>
        <dbReference type="ARBA" id="ARBA00006354"/>
    </source>
</evidence>
<dbReference type="KEGG" id="alka:J0B03_01070"/>
<name>A0A974XF73_9FIRM</name>
<dbReference type="Pfam" id="PF13541">
    <property type="entry name" value="ChlI"/>
    <property type="match status" value="1"/>
</dbReference>
<evidence type="ECO:0000259" key="2">
    <source>
        <dbReference type="SMART" id="SM00382"/>
    </source>
</evidence>
<dbReference type="AlphaFoldDB" id="A0A974XF73"/>